<proteinExistence type="predicted"/>
<comment type="caution">
    <text evidence="2">The sequence shown here is derived from an EMBL/GenBank/DDBJ whole genome shotgun (WGS) entry which is preliminary data.</text>
</comment>
<keyword evidence="3" id="KW-1185">Reference proteome</keyword>
<protein>
    <submittedName>
        <fullName evidence="2">Uncharacterized protein</fullName>
    </submittedName>
</protein>
<feature type="region of interest" description="Disordered" evidence="1">
    <location>
        <begin position="94"/>
        <end position="129"/>
    </location>
</feature>
<organism evidence="2 3">
    <name type="scientific">Datura stramonium</name>
    <name type="common">Jimsonweed</name>
    <name type="synonym">Common thornapple</name>
    <dbReference type="NCBI Taxonomy" id="4076"/>
    <lineage>
        <taxon>Eukaryota</taxon>
        <taxon>Viridiplantae</taxon>
        <taxon>Streptophyta</taxon>
        <taxon>Embryophyta</taxon>
        <taxon>Tracheophyta</taxon>
        <taxon>Spermatophyta</taxon>
        <taxon>Magnoliopsida</taxon>
        <taxon>eudicotyledons</taxon>
        <taxon>Gunneridae</taxon>
        <taxon>Pentapetalae</taxon>
        <taxon>asterids</taxon>
        <taxon>lamiids</taxon>
        <taxon>Solanales</taxon>
        <taxon>Solanaceae</taxon>
        <taxon>Solanoideae</taxon>
        <taxon>Datureae</taxon>
        <taxon>Datura</taxon>
    </lineage>
</organism>
<dbReference type="Proteomes" id="UP000823775">
    <property type="component" value="Unassembled WGS sequence"/>
</dbReference>
<evidence type="ECO:0000313" key="2">
    <source>
        <dbReference type="EMBL" id="MCD7465588.1"/>
    </source>
</evidence>
<gene>
    <name evidence="2" type="ORF">HAX54_001595</name>
</gene>
<name>A0ABS8T3Q1_DATST</name>
<feature type="compositionally biased region" description="Basic and acidic residues" evidence="1">
    <location>
        <begin position="94"/>
        <end position="107"/>
    </location>
</feature>
<dbReference type="EMBL" id="JACEIK010001063">
    <property type="protein sequence ID" value="MCD7465588.1"/>
    <property type="molecule type" value="Genomic_DNA"/>
</dbReference>
<accession>A0ABS8T3Q1</accession>
<reference evidence="2 3" key="1">
    <citation type="journal article" date="2021" name="BMC Genomics">
        <title>Datura genome reveals duplications of psychoactive alkaloid biosynthetic genes and high mutation rate following tissue culture.</title>
        <authorList>
            <person name="Rajewski A."/>
            <person name="Carter-House D."/>
            <person name="Stajich J."/>
            <person name="Litt A."/>
        </authorList>
    </citation>
    <scope>NUCLEOTIDE SEQUENCE [LARGE SCALE GENOMIC DNA]</scope>
    <source>
        <strain evidence="2">AR-01</strain>
    </source>
</reference>
<sequence length="171" mass="19741">MEDALKKSQDKNIRRRKLKKRIIMEEEVQPKNILDLEGDLSEKEIDEDVAGGNMKSWCLQYEKLVSQSSIGERTRLSKKLSTKKIIDYMKRKSNEMLDEDVPKETSKTSKSKLRKMKESSMTEGSENSTIEVERLTGLLAQRDTKIAHLKETLQQASVKQEEELGPMNTHQ</sequence>
<evidence type="ECO:0000256" key="1">
    <source>
        <dbReference type="SAM" id="MobiDB-lite"/>
    </source>
</evidence>
<evidence type="ECO:0000313" key="3">
    <source>
        <dbReference type="Proteomes" id="UP000823775"/>
    </source>
</evidence>
<feature type="compositionally biased region" description="Polar residues" evidence="1">
    <location>
        <begin position="119"/>
        <end position="129"/>
    </location>
</feature>